<name>A0A0D2D1G8_9EURO</name>
<dbReference type="OrthoDB" id="9876299at2759"/>
<evidence type="ECO:0000256" key="1">
    <source>
        <dbReference type="ARBA" id="ARBA00022857"/>
    </source>
</evidence>
<dbReference type="InterPro" id="IPR002347">
    <property type="entry name" value="SDR_fam"/>
</dbReference>
<dbReference type="InterPro" id="IPR052184">
    <property type="entry name" value="SDR_enzymes"/>
</dbReference>
<dbReference type="Pfam" id="PF00106">
    <property type="entry name" value="adh_short"/>
    <property type="match status" value="1"/>
</dbReference>
<dbReference type="CDD" id="cd05325">
    <property type="entry name" value="carb_red_sniffer_like_SDR_c"/>
    <property type="match status" value="1"/>
</dbReference>
<dbReference type="PANTHER" id="PTHR45458">
    <property type="entry name" value="SHORT-CHAIN DEHYDROGENASE/REDUCTASE SDR"/>
    <property type="match status" value="1"/>
</dbReference>
<dbReference type="InterPro" id="IPR020904">
    <property type="entry name" value="Sc_DH/Rdtase_CS"/>
</dbReference>
<dbReference type="PANTHER" id="PTHR45458:SF3">
    <property type="entry name" value="CHAIN DEHYDROGENASE (ATSC), PUTATIVE-RELATED"/>
    <property type="match status" value="1"/>
</dbReference>
<dbReference type="EMBL" id="KN847042">
    <property type="protein sequence ID" value="KIW29594.1"/>
    <property type="molecule type" value="Genomic_DNA"/>
</dbReference>
<dbReference type="SUPFAM" id="SSF51735">
    <property type="entry name" value="NAD(P)-binding Rossmann-fold domains"/>
    <property type="match status" value="1"/>
</dbReference>
<keyword evidence="3" id="KW-1185">Reference proteome</keyword>
<dbReference type="Proteomes" id="UP000054466">
    <property type="component" value="Unassembled WGS sequence"/>
</dbReference>
<dbReference type="PRINTS" id="PR00081">
    <property type="entry name" value="GDHRDH"/>
</dbReference>
<dbReference type="Gene3D" id="3.40.50.720">
    <property type="entry name" value="NAD(P)-binding Rossmann-like Domain"/>
    <property type="match status" value="1"/>
</dbReference>
<dbReference type="PROSITE" id="PS00061">
    <property type="entry name" value="ADH_SHORT"/>
    <property type="match status" value="1"/>
</dbReference>
<sequence>MSNQTVYFVTGTTQASQKNPSPGIGYEFVRQLRERPGAIVFATSRDPSRATKLQALTDKGNVHIVQITKQPEAVDEALAAAEVVKKVAGKVDVVVANAGIIGHETSIADAPMSMYQDFLDVNLLNNIAVFKALRPLMLEAARQGGTPKFVAISTQYGSLAMVEDLPGQSSAYAISKAALNMFIRHLAYEEKKNGIVAFPMHPGVVATETVAPLAARIGLGTIEPEESIRGMMKIIDRATVDDEVRLWRYDDTHLPW</sequence>
<evidence type="ECO:0000313" key="3">
    <source>
        <dbReference type="Proteomes" id="UP000054466"/>
    </source>
</evidence>
<dbReference type="HOGENOM" id="CLU_010194_9_1_1"/>
<gene>
    <name evidence="2" type="ORF">PV07_05400</name>
</gene>
<dbReference type="InterPro" id="IPR036291">
    <property type="entry name" value="NAD(P)-bd_dom_sf"/>
</dbReference>
<proteinExistence type="predicted"/>
<dbReference type="AlphaFoldDB" id="A0A0D2D1G8"/>
<dbReference type="VEuPathDB" id="FungiDB:PV07_05400"/>
<dbReference type="GO" id="GO:0016616">
    <property type="term" value="F:oxidoreductase activity, acting on the CH-OH group of donors, NAD or NADP as acceptor"/>
    <property type="evidence" value="ECO:0007669"/>
    <property type="project" value="TreeGrafter"/>
</dbReference>
<reference evidence="2 3" key="1">
    <citation type="submission" date="2015-01" db="EMBL/GenBank/DDBJ databases">
        <title>The Genome Sequence of Cladophialophora immunda CBS83496.</title>
        <authorList>
            <consortium name="The Broad Institute Genomics Platform"/>
            <person name="Cuomo C."/>
            <person name="de Hoog S."/>
            <person name="Gorbushina A."/>
            <person name="Stielow B."/>
            <person name="Teixiera M."/>
            <person name="Abouelleil A."/>
            <person name="Chapman S.B."/>
            <person name="Priest M."/>
            <person name="Young S.K."/>
            <person name="Wortman J."/>
            <person name="Nusbaum C."/>
            <person name="Birren B."/>
        </authorList>
    </citation>
    <scope>NUCLEOTIDE SEQUENCE [LARGE SCALE GENOMIC DNA]</scope>
    <source>
        <strain evidence="2 3">CBS 83496</strain>
    </source>
</reference>
<dbReference type="GeneID" id="27344594"/>
<accession>A0A0D2D1G8</accession>
<organism evidence="2 3">
    <name type="scientific">Cladophialophora immunda</name>
    <dbReference type="NCBI Taxonomy" id="569365"/>
    <lineage>
        <taxon>Eukaryota</taxon>
        <taxon>Fungi</taxon>
        <taxon>Dikarya</taxon>
        <taxon>Ascomycota</taxon>
        <taxon>Pezizomycotina</taxon>
        <taxon>Eurotiomycetes</taxon>
        <taxon>Chaetothyriomycetidae</taxon>
        <taxon>Chaetothyriales</taxon>
        <taxon>Herpotrichiellaceae</taxon>
        <taxon>Cladophialophora</taxon>
    </lineage>
</organism>
<dbReference type="RefSeq" id="XP_016249810.1">
    <property type="nucleotide sequence ID" value="XM_016392291.1"/>
</dbReference>
<keyword evidence="1" id="KW-0521">NADP</keyword>
<protein>
    <submittedName>
        <fullName evidence="2">Uncharacterized protein</fullName>
    </submittedName>
</protein>
<evidence type="ECO:0000313" key="2">
    <source>
        <dbReference type="EMBL" id="KIW29594.1"/>
    </source>
</evidence>